<dbReference type="Proteomes" id="UP000091820">
    <property type="component" value="Unassembled WGS sequence"/>
</dbReference>
<dbReference type="SUPFAM" id="SSF50729">
    <property type="entry name" value="PH domain-like"/>
    <property type="match status" value="1"/>
</dbReference>
<dbReference type="PANTHER" id="PTHR23318:SF0">
    <property type="entry name" value="SERINE_THREONINE-PROTEIN PHOSPHATASE 4 REGULATORY SUBUNIT 3"/>
    <property type="match status" value="1"/>
</dbReference>
<dbReference type="STRING" id="37001.A0A1A9WDL2"/>
<keyword evidence="3" id="KW-0539">Nucleus</keyword>
<evidence type="ECO:0000256" key="4">
    <source>
        <dbReference type="SAM" id="MobiDB-lite"/>
    </source>
</evidence>
<dbReference type="AlphaFoldDB" id="A0A1A9WDL2"/>
<dbReference type="GO" id="GO:0006974">
    <property type="term" value="P:DNA damage response"/>
    <property type="evidence" value="ECO:0007669"/>
    <property type="project" value="TreeGrafter"/>
</dbReference>
<comment type="similarity">
    <text evidence="2">Belongs to the SMEK family.</text>
</comment>
<dbReference type="EnsemblMetazoa" id="GBRI015718-RA">
    <property type="protein sequence ID" value="GBRI015718-PA"/>
    <property type="gene ID" value="GBRI015718"/>
</dbReference>
<feature type="region of interest" description="Disordered" evidence="4">
    <location>
        <begin position="876"/>
        <end position="898"/>
    </location>
</feature>
<dbReference type="SUPFAM" id="SSF48371">
    <property type="entry name" value="ARM repeat"/>
    <property type="match status" value="1"/>
</dbReference>
<dbReference type="GO" id="GO:0072542">
    <property type="term" value="F:protein phosphatase activator activity"/>
    <property type="evidence" value="ECO:0007669"/>
    <property type="project" value="TreeGrafter"/>
</dbReference>
<dbReference type="GO" id="GO:0005654">
    <property type="term" value="C:nucleoplasm"/>
    <property type="evidence" value="ECO:0007669"/>
    <property type="project" value="TreeGrafter"/>
</dbReference>
<dbReference type="InterPro" id="IPR055236">
    <property type="entry name" value="EVH1_PP4R3"/>
</dbReference>
<proteinExistence type="inferred from homology"/>
<evidence type="ECO:0000313" key="7">
    <source>
        <dbReference type="EnsemblMetazoa" id="GBRI015718-PA"/>
    </source>
</evidence>
<feature type="compositionally biased region" description="Low complexity" evidence="4">
    <location>
        <begin position="813"/>
        <end position="822"/>
    </location>
</feature>
<name>A0A1A9WDL2_9MUSC</name>
<organism evidence="7 8">
    <name type="scientific">Glossina brevipalpis</name>
    <dbReference type="NCBI Taxonomy" id="37001"/>
    <lineage>
        <taxon>Eukaryota</taxon>
        <taxon>Metazoa</taxon>
        <taxon>Ecdysozoa</taxon>
        <taxon>Arthropoda</taxon>
        <taxon>Hexapoda</taxon>
        <taxon>Insecta</taxon>
        <taxon>Pterygota</taxon>
        <taxon>Neoptera</taxon>
        <taxon>Endopterygota</taxon>
        <taxon>Diptera</taxon>
        <taxon>Brachycera</taxon>
        <taxon>Muscomorpha</taxon>
        <taxon>Hippoboscoidea</taxon>
        <taxon>Glossinidae</taxon>
        <taxon>Glossina</taxon>
    </lineage>
</organism>
<evidence type="ECO:0000256" key="1">
    <source>
        <dbReference type="ARBA" id="ARBA00004123"/>
    </source>
</evidence>
<reference evidence="8" key="1">
    <citation type="submission" date="2014-03" db="EMBL/GenBank/DDBJ databases">
        <authorList>
            <person name="Aksoy S."/>
            <person name="Warren W."/>
            <person name="Wilson R.K."/>
        </authorList>
    </citation>
    <scope>NUCLEOTIDE SEQUENCE [LARGE SCALE GENOMIC DNA]</scope>
    <source>
        <strain evidence="8">IAEA</strain>
    </source>
</reference>
<evidence type="ECO:0000256" key="2">
    <source>
        <dbReference type="ARBA" id="ARBA00008809"/>
    </source>
</evidence>
<reference evidence="7" key="2">
    <citation type="submission" date="2020-05" db="UniProtKB">
        <authorList>
            <consortium name="EnsemblMetazoa"/>
        </authorList>
    </citation>
    <scope>IDENTIFICATION</scope>
    <source>
        <strain evidence="7">IAEA</strain>
    </source>
</reference>
<evidence type="ECO:0000313" key="8">
    <source>
        <dbReference type="Proteomes" id="UP000091820"/>
    </source>
</evidence>
<dbReference type="Pfam" id="PF04802">
    <property type="entry name" value="PP4R3"/>
    <property type="match status" value="1"/>
</dbReference>
<evidence type="ECO:0000256" key="3">
    <source>
        <dbReference type="ARBA" id="ARBA00023242"/>
    </source>
</evidence>
<comment type="subcellular location">
    <subcellularLocation>
        <location evidence="1">Nucleus</location>
    </subcellularLocation>
</comment>
<dbReference type="InterPro" id="IPR006887">
    <property type="entry name" value="P4R3-like_central_dom"/>
</dbReference>
<feature type="compositionally biased region" description="Basic residues" evidence="4">
    <location>
        <begin position="766"/>
        <end position="791"/>
    </location>
</feature>
<keyword evidence="8" id="KW-1185">Reference proteome</keyword>
<feature type="compositionally biased region" description="Basic residues" evidence="4">
    <location>
        <begin position="802"/>
        <end position="812"/>
    </location>
</feature>
<dbReference type="Pfam" id="PF22972">
    <property type="entry name" value="EVH1_PP4R3"/>
    <property type="match status" value="1"/>
</dbReference>
<sequence length="898" mass="101854">MTTDTRRRVKLYALNAERQWDDRGTGHVSSSYVDRLKGISLLVRAESDGSLLLESKIQPDTAYQKQQDTLIVWSEGDNFDLALSFQEKAGCDEIWEKICQVQGKDPSVEITQDIVEESEDERFEDMSDTAPPIELPPCELARLEDISETIQSCLTTPLRKEKLSMALESENYIKKLLNLFHVCEDLDNTEGLHHLFEIFKNIFLLNKNALFEIMFAEDTIFDVVGCLEYDPSATQPKKHRQYLKQWAKFREAVPIKNQDLLAKIHQTFRVQYIQDIILPTPSVFVEDNMLNTLSSFIFFNKVEIVTLIQEDERFLVDMFTLLTDPNTSDGKRRDIVLFLKEFCNYAQNLQPQGKDSFYKTLTCLGILQALEITLVMNDQKTKAASIDILTAIVEFSPLVVRNYTLQQVNRTEGERMLLNIAIEQMLTDSEPELGVAVQLMGIIKILLEPENMLTEKGDFLNFFYKHSIQTLIAPLLLNTIGDRPQNEDYQTAQLLGIVLDILSFCVEHHTYHIKNFIIQKDLLKRILVLMKSSHTFLVLGALRLLRKIVALKDEFYNRHIVKGNLFAPVVDAFIRNNGRYNLLESAILELFEFVKLEDIKTLCVYFVETFSKIFDEIEYVQTFKYLKNRYDQYQDRIKDRDKMSLDTGIPIIRGGRFRRDQRQMEEEEEMWFNEDEDLEELETYNSVMNEAVAAVAAAAVAAVAASVSGVANSAVAAAAVSAANAAEAANKLKNSELHVGNVTAVIGGDQKETSSSAVVSGESILKKHQHQHQHHHHHHHHHPFHHHHHQHVVQQQQQHQHANPHHHHHHQSHALQQQHTAATNAAVAAAAAAAAAAETIIKTFATMSSPASTSMSAATTAAAVTASKLPSSSSIFNINNHNSNNNNNNNSNNKNKHF</sequence>
<feature type="region of interest" description="Disordered" evidence="4">
    <location>
        <begin position="748"/>
        <end position="822"/>
    </location>
</feature>
<dbReference type="FunFam" id="2.30.29.30:FF:000051">
    <property type="entry name" value="Serine/threonine-protein phosphatase 4 regulatory subunit 3B"/>
    <property type="match status" value="1"/>
</dbReference>
<feature type="compositionally biased region" description="Low complexity" evidence="4">
    <location>
        <begin position="792"/>
        <end position="801"/>
    </location>
</feature>
<feature type="domain" description="PP4R3 EVH1-like" evidence="6">
    <location>
        <begin position="6"/>
        <end position="102"/>
    </location>
</feature>
<dbReference type="VEuPathDB" id="VectorBase:GBRI015718"/>
<evidence type="ECO:0000259" key="6">
    <source>
        <dbReference type="Pfam" id="PF22972"/>
    </source>
</evidence>
<dbReference type="InterPro" id="IPR016024">
    <property type="entry name" value="ARM-type_fold"/>
</dbReference>
<evidence type="ECO:0000259" key="5">
    <source>
        <dbReference type="Pfam" id="PF04802"/>
    </source>
</evidence>
<dbReference type="PANTHER" id="PTHR23318">
    <property type="entry name" value="ATP SYNTHASE GAMMA-RELATED"/>
    <property type="match status" value="1"/>
</dbReference>
<dbReference type="InterPro" id="IPR051137">
    <property type="entry name" value="PP4R3-like"/>
</dbReference>
<dbReference type="Gene3D" id="2.30.29.30">
    <property type="entry name" value="Pleckstrin-homology domain (PH domain)/Phosphotyrosine-binding domain (PTB)"/>
    <property type="match status" value="1"/>
</dbReference>
<dbReference type="InterPro" id="IPR011993">
    <property type="entry name" value="PH-like_dom_sf"/>
</dbReference>
<feature type="domain" description="Serine/threonine-protein phosphatase 4 regulatory subunit 3-like central" evidence="5">
    <location>
        <begin position="146"/>
        <end position="632"/>
    </location>
</feature>
<dbReference type="GO" id="GO:0030289">
    <property type="term" value="C:protein phosphatase 4 complex"/>
    <property type="evidence" value="ECO:0007669"/>
    <property type="project" value="TreeGrafter"/>
</dbReference>
<protein>
    <submittedName>
        <fullName evidence="7">Uncharacterized protein</fullName>
    </submittedName>
</protein>
<accession>A0A1A9WDL2</accession>